<feature type="binding site" evidence="2">
    <location>
        <position position="79"/>
    </location>
    <ligand>
        <name>Zn(2+)</name>
        <dbReference type="ChEBI" id="CHEBI:29105"/>
        <label>1</label>
    </ligand>
</feature>
<evidence type="ECO:0000259" key="3">
    <source>
        <dbReference type="Pfam" id="PF01979"/>
    </source>
</evidence>
<name>A0A0M2UZP3_9BACT</name>
<proteinExistence type="inferred from homology"/>
<dbReference type="Gene3D" id="3.20.20.140">
    <property type="entry name" value="Metal-dependent hydrolases"/>
    <property type="match status" value="1"/>
</dbReference>
<dbReference type="Pfam" id="PF01979">
    <property type="entry name" value="Amidohydro_1"/>
    <property type="match status" value="1"/>
</dbReference>
<dbReference type="EC" id="3.5.2.3" evidence="2"/>
<dbReference type="SUPFAM" id="SSF51556">
    <property type="entry name" value="Metallo-dependent hydrolases"/>
    <property type="match status" value="1"/>
</dbReference>
<dbReference type="EMBL" id="LAQJ01000105">
    <property type="protein sequence ID" value="KKO20436.1"/>
    <property type="molecule type" value="Genomic_DNA"/>
</dbReference>
<feature type="binding site" evidence="2">
    <location>
        <position position="327"/>
    </location>
    <ligand>
        <name>substrate</name>
    </ligand>
</feature>
<dbReference type="InterPro" id="IPR011059">
    <property type="entry name" value="Metal-dep_hydrolase_composite"/>
</dbReference>
<evidence type="ECO:0000256" key="2">
    <source>
        <dbReference type="HAMAP-Rule" id="MF_00220"/>
    </source>
</evidence>
<keyword evidence="2" id="KW-0862">Zinc</keyword>
<comment type="cofactor">
    <cofactor evidence="2">
        <name>Zn(2+)</name>
        <dbReference type="ChEBI" id="CHEBI:29105"/>
    </cofactor>
    <text evidence="2">Binds 2 Zn(2+) ions per subunit.</text>
</comment>
<feature type="active site" evidence="2">
    <location>
        <position position="323"/>
    </location>
</feature>
<dbReference type="SUPFAM" id="SSF51338">
    <property type="entry name" value="Composite domain of metallo-dependent hydrolases"/>
    <property type="match status" value="1"/>
</dbReference>
<dbReference type="GO" id="GO:0006145">
    <property type="term" value="P:purine nucleobase catabolic process"/>
    <property type="evidence" value="ECO:0007669"/>
    <property type="project" value="TreeGrafter"/>
</dbReference>
<dbReference type="NCBIfam" id="TIGR00857">
    <property type="entry name" value="pyrC_multi"/>
    <property type="match status" value="1"/>
</dbReference>
<dbReference type="InterPro" id="IPR032466">
    <property type="entry name" value="Metal_Hydrolase"/>
</dbReference>
<feature type="binding site" evidence="2">
    <location>
        <position position="249"/>
    </location>
    <ligand>
        <name>Zn(2+)</name>
        <dbReference type="ChEBI" id="CHEBI:29105"/>
        <label>2</label>
    </ligand>
</feature>
<evidence type="ECO:0000256" key="1">
    <source>
        <dbReference type="ARBA" id="ARBA00022975"/>
    </source>
</evidence>
<gene>
    <name evidence="2" type="primary">pyrC</name>
    <name evidence="4" type="ORF">BROFUL_00861</name>
</gene>
<dbReference type="InterPro" id="IPR050138">
    <property type="entry name" value="DHOase/Allantoinase_Hydrolase"/>
</dbReference>
<feature type="binding site" evidence="2">
    <location>
        <position position="323"/>
    </location>
    <ligand>
        <name>Zn(2+)</name>
        <dbReference type="ChEBI" id="CHEBI:29105"/>
        <label>1</label>
    </ligand>
</feature>
<dbReference type="InterPro" id="IPR006680">
    <property type="entry name" value="Amidohydro-rel"/>
</dbReference>
<dbReference type="AlphaFoldDB" id="A0A0M2UZP3"/>
<keyword evidence="2" id="KW-0479">Metal-binding</keyword>
<comment type="pathway">
    <text evidence="2">Pyrimidine metabolism; UMP biosynthesis via de novo pathway; (S)-dihydroorotate from bicarbonate: step 3/3.</text>
</comment>
<dbReference type="GO" id="GO:0004151">
    <property type="term" value="F:dihydroorotase activity"/>
    <property type="evidence" value="ECO:0007669"/>
    <property type="project" value="UniProtKB-UniRule"/>
</dbReference>
<dbReference type="HAMAP" id="MF_00220_B">
    <property type="entry name" value="PyrC_classI_B"/>
    <property type="match status" value="1"/>
</dbReference>
<feature type="binding site" evidence="2">
    <location>
        <position position="296"/>
    </location>
    <ligand>
        <name>substrate</name>
    </ligand>
</feature>
<evidence type="ECO:0000313" key="5">
    <source>
        <dbReference type="Proteomes" id="UP000034954"/>
    </source>
</evidence>
<dbReference type="GO" id="GO:0044205">
    <property type="term" value="P:'de novo' UMP biosynthetic process"/>
    <property type="evidence" value="ECO:0007669"/>
    <property type="project" value="UniProtKB-UniRule"/>
</dbReference>
<dbReference type="UniPathway" id="UPA00070">
    <property type="reaction ID" value="UER00117"/>
</dbReference>
<feature type="binding site" evidence="2">
    <location>
        <position position="81"/>
    </location>
    <ligand>
        <name>Zn(2+)</name>
        <dbReference type="ChEBI" id="CHEBI:29105"/>
        <label>1</label>
    </ligand>
</feature>
<comment type="caution">
    <text evidence="2">Lacks conserved residue(s) required for the propagation of feature annotation.</text>
</comment>
<keyword evidence="5" id="KW-1185">Reference proteome</keyword>
<dbReference type="GO" id="GO:0004038">
    <property type="term" value="F:allantoinase activity"/>
    <property type="evidence" value="ECO:0007669"/>
    <property type="project" value="TreeGrafter"/>
</dbReference>
<keyword evidence="1 2" id="KW-0665">Pyrimidine biosynthesis</keyword>
<dbReference type="InterPro" id="IPR004722">
    <property type="entry name" value="DHOase"/>
</dbReference>
<feature type="binding site" evidence="2">
    <location>
        <position position="113"/>
    </location>
    <ligand>
        <name>substrate</name>
    </ligand>
</feature>
<dbReference type="PANTHER" id="PTHR43668">
    <property type="entry name" value="ALLANTOINASE"/>
    <property type="match status" value="1"/>
</dbReference>
<accession>A0A0M2UZP3</accession>
<dbReference type="PATRIC" id="fig|380242.3.peg.1087"/>
<dbReference type="PANTHER" id="PTHR43668:SF2">
    <property type="entry name" value="ALLANTOINASE"/>
    <property type="match status" value="1"/>
</dbReference>
<feature type="binding site" evidence="2">
    <location>
        <begin position="81"/>
        <end position="83"/>
    </location>
    <ligand>
        <name>substrate</name>
    </ligand>
</feature>
<comment type="similarity">
    <text evidence="2">Belongs to the metallo-dependent hydrolases superfamily. DHOase family. Class I DHOase subfamily.</text>
</comment>
<keyword evidence="2" id="KW-0378">Hydrolase</keyword>
<dbReference type="CDD" id="cd01317">
    <property type="entry name" value="DHOase_IIa"/>
    <property type="match status" value="1"/>
</dbReference>
<comment type="function">
    <text evidence="2">Catalyzes the reversible cyclization of carbamoyl aspartate to dihydroorotate.</text>
</comment>
<protein>
    <recommendedName>
        <fullName evidence="2">Dihydroorotase</fullName>
        <shortName evidence="2">DHOase</shortName>
        <ecNumber evidence="2">3.5.2.3</ecNumber>
    </recommendedName>
</protein>
<comment type="caution">
    <text evidence="4">The sequence shown here is derived from an EMBL/GenBank/DDBJ whole genome shotgun (WGS) entry which is preliminary data.</text>
</comment>
<feature type="binding site" evidence="2">
    <location>
        <position position="172"/>
    </location>
    <ligand>
        <name>Zn(2+)</name>
        <dbReference type="ChEBI" id="CHEBI:29105"/>
        <label>2</label>
    </ligand>
</feature>
<reference evidence="4 5" key="1">
    <citation type="journal article" date="2013" name="BMC Microbiol.">
        <title>Identification of the type II cytochrome c maturation pathway in anammox bacteria by comparative genomics.</title>
        <authorList>
            <person name="Ferousi C."/>
            <person name="Speth D.R."/>
            <person name="Reimann J."/>
            <person name="Op den Camp H.J."/>
            <person name="Allen J.W."/>
            <person name="Keltjens J.T."/>
            <person name="Jetten M.S."/>
        </authorList>
    </citation>
    <scope>NUCLEOTIDE SEQUENCE [LARGE SCALE GENOMIC DNA]</scope>
    <source>
        <strain evidence="4">RU1</strain>
    </source>
</reference>
<sequence length="443" mass="48556">MPFEGFFVIRNWSNKMTDTEVIIKGGHVIDPATGLDGRADILIKDGKISAISDDMKASAPARVIDARSKYVIPGLIDCHVHLREPGLEYKETIETGSRAAAKGGFTTLICEPNTIPPIDSLEMVAALMDRVRQKSVVNIFTKACITKGLLGEELTDIDKLATDKRVKALSDDGNPVFYEALIKRACELAARSNLIISPHCEDSQMSLDKAKENSRVAHFPGKPFCHETDFIMREIKYTEEARGWLHVSHVSFKKSLEVIQQAKERNLAKITCEVTPHHLLLDDTFRNEHGAVPKTNPPLRSPEDRQALQRGLAEGVIDVIATDHAPHTHDDIKKGSSGFVGLENALGVIVTKLVHPGILSLKEIVRKMSTNPARIFNVAGGSLAVGMPADIAILDMNKTWTVAVDKFVSKARNCPFHGWNLTGQVTTTLVGGKIIVDHGNMVC</sequence>
<feature type="domain" description="Amidohydrolase-related" evidence="3">
    <location>
        <begin position="70"/>
        <end position="435"/>
    </location>
</feature>
<organism evidence="4 5">
    <name type="scientific">Candidatus Brocadia fulgida</name>
    <dbReference type="NCBI Taxonomy" id="380242"/>
    <lineage>
        <taxon>Bacteria</taxon>
        <taxon>Pseudomonadati</taxon>
        <taxon>Planctomycetota</taxon>
        <taxon>Candidatus Brocadiia</taxon>
        <taxon>Candidatus Brocadiales</taxon>
        <taxon>Candidatus Brocadiaceae</taxon>
        <taxon>Candidatus Brocadia</taxon>
    </lineage>
</organism>
<dbReference type="GO" id="GO:0008270">
    <property type="term" value="F:zinc ion binding"/>
    <property type="evidence" value="ECO:0007669"/>
    <property type="project" value="UniProtKB-UniRule"/>
</dbReference>
<dbReference type="Proteomes" id="UP000034954">
    <property type="component" value="Unassembled WGS sequence"/>
</dbReference>
<feature type="binding site" evidence="2">
    <location>
        <position position="172"/>
    </location>
    <ligand>
        <name>Zn(2+)</name>
        <dbReference type="ChEBI" id="CHEBI:29105"/>
        <label>1</label>
    </ligand>
</feature>
<evidence type="ECO:0000313" key="4">
    <source>
        <dbReference type="EMBL" id="KKO20436.1"/>
    </source>
</evidence>
<dbReference type="GO" id="GO:0005737">
    <property type="term" value="C:cytoplasm"/>
    <property type="evidence" value="ECO:0007669"/>
    <property type="project" value="TreeGrafter"/>
</dbReference>
<comment type="catalytic activity">
    <reaction evidence="2">
        <text>(S)-dihydroorotate + H2O = N-carbamoyl-L-aspartate + H(+)</text>
        <dbReference type="Rhea" id="RHEA:24296"/>
        <dbReference type="ChEBI" id="CHEBI:15377"/>
        <dbReference type="ChEBI" id="CHEBI:15378"/>
        <dbReference type="ChEBI" id="CHEBI:30864"/>
        <dbReference type="ChEBI" id="CHEBI:32814"/>
        <dbReference type="EC" id="3.5.2.3"/>
    </reaction>
</comment>
<feature type="binding site" evidence="2">
    <location>
        <position position="199"/>
    </location>
    <ligand>
        <name>Zn(2+)</name>
        <dbReference type="ChEBI" id="CHEBI:29105"/>
        <label>2</label>
    </ligand>
</feature>